<organism evidence="2 3">
    <name type="scientific">Flaviaesturariibacter amylovorans</name>
    <dbReference type="NCBI Taxonomy" id="1084520"/>
    <lineage>
        <taxon>Bacteria</taxon>
        <taxon>Pseudomonadati</taxon>
        <taxon>Bacteroidota</taxon>
        <taxon>Chitinophagia</taxon>
        <taxon>Chitinophagales</taxon>
        <taxon>Chitinophagaceae</taxon>
        <taxon>Flaviaestuariibacter</taxon>
    </lineage>
</organism>
<evidence type="ECO:0000256" key="1">
    <source>
        <dbReference type="SAM" id="SignalP"/>
    </source>
</evidence>
<gene>
    <name evidence="2" type="ORF">GCM10023184_06040</name>
</gene>
<evidence type="ECO:0000313" key="2">
    <source>
        <dbReference type="EMBL" id="GAA4320728.1"/>
    </source>
</evidence>
<accession>A0ABP8GAL5</accession>
<sequence length="145" mass="15378">MAMQRILLVLIAAAAARGAAAQSTIVARMSNVRNDKGVCRVCLFDKAAAFKGESGSPVQCQQVPVSGGAAEATFTGLPPGSYAVFVFHDANNNNKMDKNFLGIPKEGYGASRNNLPFAAAPTFDGNKITITDKTITTVRMRLRNL</sequence>
<protein>
    <submittedName>
        <fullName evidence="2">DUF2141 domain-containing protein</fullName>
    </submittedName>
</protein>
<feature type="signal peptide" evidence="1">
    <location>
        <begin position="1"/>
        <end position="21"/>
    </location>
</feature>
<reference evidence="3" key="1">
    <citation type="journal article" date="2019" name="Int. J. Syst. Evol. Microbiol.">
        <title>The Global Catalogue of Microorganisms (GCM) 10K type strain sequencing project: providing services to taxonomists for standard genome sequencing and annotation.</title>
        <authorList>
            <consortium name="The Broad Institute Genomics Platform"/>
            <consortium name="The Broad Institute Genome Sequencing Center for Infectious Disease"/>
            <person name="Wu L."/>
            <person name="Ma J."/>
        </authorList>
    </citation>
    <scope>NUCLEOTIDE SEQUENCE [LARGE SCALE GENOMIC DNA]</scope>
    <source>
        <strain evidence="3">JCM 17919</strain>
    </source>
</reference>
<feature type="chain" id="PRO_5047008046" evidence="1">
    <location>
        <begin position="22"/>
        <end position="145"/>
    </location>
</feature>
<keyword evidence="3" id="KW-1185">Reference proteome</keyword>
<dbReference type="Proteomes" id="UP001501725">
    <property type="component" value="Unassembled WGS sequence"/>
</dbReference>
<proteinExistence type="predicted"/>
<name>A0ABP8GAL5_9BACT</name>
<dbReference type="EMBL" id="BAABGY010000002">
    <property type="protein sequence ID" value="GAA4320728.1"/>
    <property type="molecule type" value="Genomic_DNA"/>
</dbReference>
<keyword evidence="1" id="KW-0732">Signal</keyword>
<dbReference type="Pfam" id="PF09912">
    <property type="entry name" value="DUF2141"/>
    <property type="match status" value="1"/>
</dbReference>
<evidence type="ECO:0000313" key="3">
    <source>
        <dbReference type="Proteomes" id="UP001501725"/>
    </source>
</evidence>
<comment type="caution">
    <text evidence="2">The sequence shown here is derived from an EMBL/GenBank/DDBJ whole genome shotgun (WGS) entry which is preliminary data.</text>
</comment>
<dbReference type="InterPro" id="IPR018673">
    <property type="entry name" value="DUF2141"/>
</dbReference>
<dbReference type="RefSeq" id="WP_345253252.1">
    <property type="nucleotide sequence ID" value="NZ_BAABGY010000002.1"/>
</dbReference>